<evidence type="ECO:0000313" key="4">
    <source>
        <dbReference type="EMBL" id="RXI25718.1"/>
    </source>
</evidence>
<keyword evidence="1" id="KW-0472">Membrane</keyword>
<feature type="domain" description="KAP NTPase" evidence="2">
    <location>
        <begin position="84"/>
        <end position="344"/>
    </location>
</feature>
<reference evidence="4 6" key="1">
    <citation type="submission" date="2017-09" db="EMBL/GenBank/DDBJ databases">
        <title>Genomics of the genus Arcobacter.</title>
        <authorList>
            <person name="Perez-Cataluna A."/>
            <person name="Figueras M.J."/>
            <person name="Salas-Masso N."/>
        </authorList>
    </citation>
    <scope>NUCLEOTIDE SEQUENCE [LARGE SCALE GENOMIC DNA]</scope>
    <source>
        <strain evidence="4 6">LMG 6621</strain>
    </source>
</reference>
<dbReference type="InterPro" id="IPR027417">
    <property type="entry name" value="P-loop_NTPase"/>
</dbReference>
<evidence type="ECO:0000259" key="2">
    <source>
        <dbReference type="Pfam" id="PF07693"/>
    </source>
</evidence>
<sequence length="701" mass="84493">MKTLFIKLFILIILLLFIKETINYFLNNPFYIKEIIIYSSIFSIIIYFIYKFLCSGNENIKNKTNDSEMLDDEEYYDLQKDKIEPILQILDSHKSDKFFSIALTAPWGAGKSSTLKAIKKELEQKYHTIYLNTWQLENSNNLLNEIKKEIDNILFKENKILWFKNLFESLLFSNYFRLSSKYISKSDFVITLPFEQTIKNSQDRFNILLKKTLKDKKILLLIDEVDRLHDSKEIVDIFKIIRYTASFDNIVTITALDLEQIEKIENLDIEYIHKIFNMKYQLAPIDKNDILRYFKNYIFPKTKNFISNEEFTNLLLNQGSFANHYEKNILEIVPTFRVIKSSFNETYNFVKHLKNTHGDDWKVFISFRFIYIINIIKSMNFKDYNYLITQNNLLGILQLINIKDEKYLENISKETENLLKLLKSHLSTFDELYLEIYKNYKINDYDISNKIFENILEDFTIIHNYLKKLELKEHKSKFLDNFLTYVYNYNEKKQELLGKVIEIIIKNKNNLNYEEILEKIVIKRYYLDTLVKDENIDKLLNLKEDDDIFKVFINKIFQEFNPFPRVELLINKNTIKVLLEKYFDYLLEKKEKDDIVNILNELFDDRFFFQNIVLKNKDLADDIRKLIYDKFYEKLKIDLGKVLIEILYFEEINEFLKKYSIEIDNIIDDSTEYKLQKEDYSLHNYFGKELKLVLKEESKSE</sequence>
<reference evidence="3 5" key="2">
    <citation type="submission" date="2018-08" db="EMBL/GenBank/DDBJ databases">
        <title>Complete genome of the Arcobacter skirrowii type strain LMG 6621.</title>
        <authorList>
            <person name="Miller W.G."/>
            <person name="Yee E."/>
            <person name="Bono J.L."/>
        </authorList>
    </citation>
    <scope>NUCLEOTIDE SEQUENCE [LARGE SCALE GENOMIC DNA]</scope>
    <source>
        <strain evidence="3 5">CCUG 10374</strain>
    </source>
</reference>
<evidence type="ECO:0000256" key="1">
    <source>
        <dbReference type="SAM" id="Phobius"/>
    </source>
</evidence>
<dbReference type="RefSeq" id="WP_115588328.1">
    <property type="nucleotide sequence ID" value="NZ_CP032099.1"/>
</dbReference>
<dbReference type="Proteomes" id="UP000262029">
    <property type="component" value="Chromosome"/>
</dbReference>
<keyword evidence="1" id="KW-1133">Transmembrane helix</keyword>
<dbReference type="Pfam" id="PF07693">
    <property type="entry name" value="KAP_NTPase"/>
    <property type="match status" value="1"/>
</dbReference>
<feature type="transmembrane region" description="Helical" evidence="1">
    <location>
        <begin position="35"/>
        <end position="53"/>
    </location>
</feature>
<dbReference type="EMBL" id="CP032099">
    <property type="protein sequence ID" value="AXX84954.1"/>
    <property type="molecule type" value="Genomic_DNA"/>
</dbReference>
<dbReference type="AlphaFoldDB" id="A0AAD0SLS0"/>
<dbReference type="SUPFAM" id="SSF52540">
    <property type="entry name" value="P-loop containing nucleoside triphosphate hydrolases"/>
    <property type="match status" value="1"/>
</dbReference>
<evidence type="ECO:0000313" key="3">
    <source>
        <dbReference type="EMBL" id="AXX84954.1"/>
    </source>
</evidence>
<keyword evidence="6" id="KW-1185">Reference proteome</keyword>
<organism evidence="3 5">
    <name type="scientific">Aliarcobacter skirrowii CCUG 10374</name>
    <dbReference type="NCBI Taxonomy" id="1032239"/>
    <lineage>
        <taxon>Bacteria</taxon>
        <taxon>Pseudomonadati</taxon>
        <taxon>Campylobacterota</taxon>
        <taxon>Epsilonproteobacteria</taxon>
        <taxon>Campylobacterales</taxon>
        <taxon>Arcobacteraceae</taxon>
        <taxon>Aliarcobacter</taxon>
    </lineage>
</organism>
<evidence type="ECO:0000313" key="5">
    <source>
        <dbReference type="Proteomes" id="UP000262029"/>
    </source>
</evidence>
<protein>
    <submittedName>
        <fullName evidence="3">KAP family NTPase</fullName>
    </submittedName>
</protein>
<keyword evidence="1" id="KW-0812">Transmembrane</keyword>
<evidence type="ECO:0000313" key="6">
    <source>
        <dbReference type="Proteomes" id="UP000290580"/>
    </source>
</evidence>
<dbReference type="GeneID" id="61750899"/>
<accession>A0AAD0SLS0</accession>
<dbReference type="Proteomes" id="UP000290580">
    <property type="component" value="Unassembled WGS sequence"/>
</dbReference>
<name>A0AAD0SLS0_9BACT</name>
<dbReference type="Gene3D" id="3.40.50.300">
    <property type="entry name" value="P-loop containing nucleotide triphosphate hydrolases"/>
    <property type="match status" value="1"/>
</dbReference>
<dbReference type="InterPro" id="IPR011646">
    <property type="entry name" value="KAP_P-loop"/>
</dbReference>
<gene>
    <name evidence="3" type="ORF">ASKIR_1147</name>
    <name evidence="4" type="ORF">CP959_08030</name>
</gene>
<dbReference type="EMBL" id="NXIC01000004">
    <property type="protein sequence ID" value="RXI25718.1"/>
    <property type="molecule type" value="Genomic_DNA"/>
</dbReference>
<feature type="transmembrane region" description="Helical" evidence="1">
    <location>
        <begin position="6"/>
        <end position="26"/>
    </location>
</feature>
<proteinExistence type="predicted"/>